<name>A0A481ZCA6_9VIRU</name>
<accession>A0A481ZCA6</accession>
<evidence type="ECO:0000313" key="1">
    <source>
        <dbReference type="EMBL" id="QBK92972.1"/>
    </source>
</evidence>
<organism evidence="1">
    <name type="scientific">Pithovirus LCPAC403</name>
    <dbReference type="NCBI Taxonomy" id="2506596"/>
    <lineage>
        <taxon>Viruses</taxon>
        <taxon>Pithoviruses</taxon>
    </lineage>
</organism>
<protein>
    <submittedName>
        <fullName evidence="1">Uncharacterized protein</fullName>
    </submittedName>
</protein>
<gene>
    <name evidence="1" type="ORF">LCPAC403_01060</name>
</gene>
<sequence length="232" mass="26748">MDEFKVEKFLKGLSGDDRKIASVIIENTIHIDDNYMFELLNKALDEFELLVPKYNLFIPDNKIGSEHYLISKVCHRLKPSKCFYGTIPDNDYPILIIDDAIYSSCNMCSIIDELMEKGMSEKKFYCVVAITSSVNCDVKKMFAADIIAGLNLEHLTVEKLIPDYSSDRMYNLFGCETYCVLPVFFDHKIANAFGSYQFYYRVIKKPIDRSPINIITEDDIQKIADSFKVNIF</sequence>
<reference evidence="1" key="1">
    <citation type="journal article" date="2019" name="MBio">
        <title>Virus Genomes from Deep Sea Sediments Expand the Ocean Megavirome and Support Independent Origins of Viral Gigantism.</title>
        <authorList>
            <person name="Backstrom D."/>
            <person name="Yutin N."/>
            <person name="Jorgensen S.L."/>
            <person name="Dharamshi J."/>
            <person name="Homa F."/>
            <person name="Zaremba-Niedwiedzka K."/>
            <person name="Spang A."/>
            <person name="Wolf Y.I."/>
            <person name="Koonin E.V."/>
            <person name="Ettema T.J."/>
        </authorList>
    </citation>
    <scope>NUCLEOTIDE SEQUENCE</scope>
</reference>
<dbReference type="EMBL" id="MK500588">
    <property type="protein sequence ID" value="QBK92972.1"/>
    <property type="molecule type" value="Genomic_DNA"/>
</dbReference>
<proteinExistence type="predicted"/>